<dbReference type="CDD" id="cd00200">
    <property type="entry name" value="WD40"/>
    <property type="match status" value="1"/>
</dbReference>
<dbReference type="Proteomes" id="UP001174909">
    <property type="component" value="Unassembled WGS sequence"/>
</dbReference>
<dbReference type="InterPro" id="IPR001680">
    <property type="entry name" value="WD40_rpt"/>
</dbReference>
<dbReference type="PROSITE" id="PS50082">
    <property type="entry name" value="WD_REPEATS_2"/>
    <property type="match status" value="8"/>
</dbReference>
<evidence type="ECO:0000256" key="2">
    <source>
        <dbReference type="ARBA" id="ARBA00022574"/>
    </source>
</evidence>
<dbReference type="AlphaFoldDB" id="A0AA35WBW6"/>
<dbReference type="Gene3D" id="2.40.10.10">
    <property type="entry name" value="Trypsin-like serine proteases"/>
    <property type="match status" value="2"/>
</dbReference>
<dbReference type="SUPFAM" id="SSF50494">
    <property type="entry name" value="Trypsin-like serine proteases"/>
    <property type="match status" value="1"/>
</dbReference>
<dbReference type="PRINTS" id="PR00834">
    <property type="entry name" value="PROTEASES2C"/>
</dbReference>
<comment type="caution">
    <text evidence="5">The sequence shown here is derived from an EMBL/GenBank/DDBJ whole genome shotgun (WGS) entry which is preliminary data.</text>
</comment>
<keyword evidence="6" id="KW-1185">Reference proteome</keyword>
<dbReference type="GO" id="GO:0004252">
    <property type="term" value="F:serine-type endopeptidase activity"/>
    <property type="evidence" value="ECO:0007669"/>
    <property type="project" value="InterPro"/>
</dbReference>
<dbReference type="PANTHER" id="PTHR19848:SF8">
    <property type="entry name" value="F-BOX AND WD REPEAT DOMAIN CONTAINING 7"/>
    <property type="match status" value="1"/>
</dbReference>
<evidence type="ECO:0000256" key="4">
    <source>
        <dbReference type="PROSITE-ProRule" id="PRU00221"/>
    </source>
</evidence>
<feature type="repeat" description="WD" evidence="4">
    <location>
        <begin position="154"/>
        <end position="195"/>
    </location>
</feature>
<name>A0AA35WBW6_GEOBA</name>
<dbReference type="EMBL" id="CASHTH010001108">
    <property type="protein sequence ID" value="CAI8011561.1"/>
    <property type="molecule type" value="Genomic_DNA"/>
</dbReference>
<proteinExistence type="inferred from homology"/>
<feature type="repeat" description="WD" evidence="4">
    <location>
        <begin position="365"/>
        <end position="406"/>
    </location>
</feature>
<feature type="repeat" description="WD" evidence="4">
    <location>
        <begin position="109"/>
        <end position="141"/>
    </location>
</feature>
<evidence type="ECO:0000313" key="5">
    <source>
        <dbReference type="EMBL" id="CAI8011561.1"/>
    </source>
</evidence>
<dbReference type="PROSITE" id="PS50294">
    <property type="entry name" value="WD_REPEATS_REGION"/>
    <property type="match status" value="6"/>
</dbReference>
<dbReference type="InterPro" id="IPR009003">
    <property type="entry name" value="Peptidase_S1_PA"/>
</dbReference>
<feature type="repeat" description="WD" evidence="4">
    <location>
        <begin position="281"/>
        <end position="322"/>
    </location>
</feature>
<comment type="similarity">
    <text evidence="1">Belongs to the peptidase S1C family.</text>
</comment>
<dbReference type="PANTHER" id="PTHR19848">
    <property type="entry name" value="WD40 REPEAT PROTEIN"/>
    <property type="match status" value="1"/>
</dbReference>
<evidence type="ECO:0000256" key="1">
    <source>
        <dbReference type="ARBA" id="ARBA00010541"/>
    </source>
</evidence>
<dbReference type="Gene3D" id="2.130.10.10">
    <property type="entry name" value="YVTN repeat-like/Quinoprotein amine dehydrogenase"/>
    <property type="match status" value="3"/>
</dbReference>
<gene>
    <name evidence="5" type="ORF">GBAR_LOCUS7449</name>
</gene>
<accession>A0AA35WBW6</accession>
<dbReference type="GO" id="GO:0006508">
    <property type="term" value="P:proteolysis"/>
    <property type="evidence" value="ECO:0007669"/>
    <property type="project" value="InterPro"/>
</dbReference>
<evidence type="ECO:0000256" key="3">
    <source>
        <dbReference type="ARBA" id="ARBA00022737"/>
    </source>
</evidence>
<organism evidence="5 6">
    <name type="scientific">Geodia barretti</name>
    <name type="common">Barrett's horny sponge</name>
    <dbReference type="NCBI Taxonomy" id="519541"/>
    <lineage>
        <taxon>Eukaryota</taxon>
        <taxon>Metazoa</taxon>
        <taxon>Porifera</taxon>
        <taxon>Demospongiae</taxon>
        <taxon>Heteroscleromorpha</taxon>
        <taxon>Tetractinellida</taxon>
        <taxon>Astrophorina</taxon>
        <taxon>Geodiidae</taxon>
        <taxon>Geodia</taxon>
    </lineage>
</organism>
<dbReference type="PROSITE" id="PS00678">
    <property type="entry name" value="WD_REPEATS_1"/>
    <property type="match status" value="2"/>
</dbReference>
<dbReference type="InterPro" id="IPR043504">
    <property type="entry name" value="Peptidase_S1_PA_chymotrypsin"/>
</dbReference>
<dbReference type="Pfam" id="PF00400">
    <property type="entry name" value="WD40"/>
    <property type="match status" value="8"/>
</dbReference>
<protein>
    <submittedName>
        <fullName evidence="5">Uncharacterized WD repeat-containing protein alr3466</fullName>
    </submittedName>
</protein>
<keyword evidence="3" id="KW-0677">Repeat</keyword>
<reference evidence="5" key="1">
    <citation type="submission" date="2023-03" db="EMBL/GenBank/DDBJ databases">
        <authorList>
            <person name="Steffen K."/>
            <person name="Cardenas P."/>
        </authorList>
    </citation>
    <scope>NUCLEOTIDE SEQUENCE</scope>
</reference>
<dbReference type="SUPFAM" id="SSF82171">
    <property type="entry name" value="DPP6 N-terminal domain-like"/>
    <property type="match status" value="1"/>
</dbReference>
<feature type="repeat" description="WD" evidence="4">
    <location>
        <begin position="323"/>
        <end position="364"/>
    </location>
</feature>
<dbReference type="InterPro" id="IPR015943">
    <property type="entry name" value="WD40/YVTN_repeat-like_dom_sf"/>
</dbReference>
<dbReference type="InterPro" id="IPR036322">
    <property type="entry name" value="WD40_repeat_dom_sf"/>
</dbReference>
<keyword evidence="2 4" id="KW-0853">WD repeat</keyword>
<dbReference type="InterPro" id="IPR001940">
    <property type="entry name" value="Peptidase_S1C"/>
</dbReference>
<sequence>MSLFLPNIFAQNFTELYLPPGAKARFGKGWIHDIKFSPYSDQLAVATTIGVWIYDSRTGEEQALFSGIMGGANAVSYSPGGLIIAAAHSDWTVRLWDVSTGKLTSPSTLRGHTAKIHAVEYSPDGKRIASGSADKTIRIWDPHATTDNKKIIAILPYRDSVRSIAFSPDSRMLAGGSDDGIIQVWDADTGDRIYEFKEHTDSVQAVHFSRNRTELVSASLDSTAILWSLVGEGGKLHPPAQHKAPVYAVKFSPDGNSFATGSADKLIQLWDTSTADRKLTLIGHKDLVADIDFSPDDSTLASSSPDDVLKILENSNDSLLTTLTGNIHGVTALAFSPADTTFASGGADGRIHLLDISSGNELKILKGSQSTITSLTFVVDGTHLFSGEENGTVRQWNALTGKEVGTVYNIPLGAITALSYSSPNELLAIGDATEDGSTLVSGSENGTITQWNMNEVLLNTALQDNTSGEDSEVERTITPPEHNTTEQSVQQIAQKALASTVYLRGYDVDGKELGAGSGFFVGTDKVATNHHVIKGTVSIYAKIVGEEEWYVVESIAATDETHDLAVLKLSGITAPALPLTDSDAVQVGDSVYAVGNPERLEGTFSEGIISSIRGEGNNKWIQMTASISPGSSGGAVLNNKGKVIGVATASHPGAEAENLNFAVPSNYLKALLRRAR</sequence>
<dbReference type="InterPro" id="IPR019775">
    <property type="entry name" value="WD40_repeat_CS"/>
</dbReference>
<dbReference type="SUPFAM" id="SSF50978">
    <property type="entry name" value="WD40 repeat-like"/>
    <property type="match status" value="1"/>
</dbReference>
<feature type="repeat" description="WD" evidence="4">
    <location>
        <begin position="65"/>
        <end position="106"/>
    </location>
</feature>
<evidence type="ECO:0000313" key="6">
    <source>
        <dbReference type="Proteomes" id="UP001174909"/>
    </source>
</evidence>
<dbReference type="Pfam" id="PF13365">
    <property type="entry name" value="Trypsin_2"/>
    <property type="match status" value="1"/>
</dbReference>
<dbReference type="PRINTS" id="PR00320">
    <property type="entry name" value="GPROTEINBRPT"/>
</dbReference>
<feature type="repeat" description="WD" evidence="4">
    <location>
        <begin position="196"/>
        <end position="229"/>
    </location>
</feature>
<feature type="repeat" description="WD" evidence="4">
    <location>
        <begin position="239"/>
        <end position="280"/>
    </location>
</feature>
<dbReference type="InterPro" id="IPR020472">
    <property type="entry name" value="WD40_PAC1"/>
</dbReference>
<dbReference type="SMART" id="SM00320">
    <property type="entry name" value="WD40"/>
    <property type="match status" value="10"/>
</dbReference>